<keyword evidence="7" id="KW-0408">Iron</keyword>
<evidence type="ECO:0000313" key="12">
    <source>
        <dbReference type="EMBL" id="OEZ94541.1"/>
    </source>
</evidence>
<dbReference type="PANTHER" id="PTHR47354:SF8">
    <property type="entry name" value="1,2-PHENYLACETYL-COA EPOXIDASE, SUBUNIT E"/>
    <property type="match status" value="1"/>
</dbReference>
<dbReference type="PROSITE" id="PS00197">
    <property type="entry name" value="2FE2S_FER_1"/>
    <property type="match status" value="1"/>
</dbReference>
<evidence type="ECO:0000256" key="3">
    <source>
        <dbReference type="ARBA" id="ARBA00022714"/>
    </source>
</evidence>
<dbReference type="EC" id="1.-.-.-" evidence="12"/>
<dbReference type="InterPro" id="IPR001433">
    <property type="entry name" value="OxRdtase_FAD/NAD-bd"/>
</dbReference>
<dbReference type="GO" id="GO:0051537">
    <property type="term" value="F:2 iron, 2 sulfur cluster binding"/>
    <property type="evidence" value="ECO:0007669"/>
    <property type="project" value="UniProtKB-KW"/>
</dbReference>
<feature type="domain" description="2Fe-2S ferredoxin-type" evidence="10">
    <location>
        <begin position="272"/>
        <end position="364"/>
    </location>
</feature>
<dbReference type="Pfam" id="PF00970">
    <property type="entry name" value="FAD_binding_6"/>
    <property type="match status" value="1"/>
</dbReference>
<dbReference type="Pfam" id="PF00175">
    <property type="entry name" value="NAD_binding_1"/>
    <property type="match status" value="1"/>
</dbReference>
<dbReference type="EMBL" id="LROM01000131">
    <property type="protein sequence ID" value="OEZ94541.1"/>
    <property type="molecule type" value="Genomic_DNA"/>
</dbReference>
<dbReference type="GO" id="GO:0050660">
    <property type="term" value="F:flavin adenine dinucleotide binding"/>
    <property type="evidence" value="ECO:0007669"/>
    <property type="project" value="TreeGrafter"/>
</dbReference>
<comment type="cofactor">
    <cofactor evidence="9">
        <name>[2Fe-2S] cluster</name>
        <dbReference type="ChEBI" id="CHEBI:190135"/>
    </cofactor>
</comment>
<keyword evidence="2" id="KW-0285">Flavoprotein</keyword>
<dbReference type="GO" id="GO:0046872">
    <property type="term" value="F:metal ion binding"/>
    <property type="evidence" value="ECO:0007669"/>
    <property type="project" value="UniProtKB-KW"/>
</dbReference>
<dbReference type="PANTHER" id="PTHR47354">
    <property type="entry name" value="NADH OXIDOREDUCTASE HCR"/>
    <property type="match status" value="1"/>
</dbReference>
<keyword evidence="4" id="KW-0479">Metal-binding</keyword>
<dbReference type="CDD" id="cd06214">
    <property type="entry name" value="PA_degradation_oxidoreductase_like"/>
    <property type="match status" value="1"/>
</dbReference>
<dbReference type="Gene3D" id="3.10.20.30">
    <property type="match status" value="1"/>
</dbReference>
<dbReference type="AlphaFoldDB" id="A0A1E7WC13"/>
<dbReference type="InterPro" id="IPR017938">
    <property type="entry name" value="Riboflavin_synthase-like_b-brl"/>
</dbReference>
<dbReference type="PRINTS" id="PR00371">
    <property type="entry name" value="FPNCR"/>
</dbReference>
<accession>A0A1E7WC13</accession>
<dbReference type="CDD" id="cd00207">
    <property type="entry name" value="fer2"/>
    <property type="match status" value="1"/>
</dbReference>
<dbReference type="SUPFAM" id="SSF54292">
    <property type="entry name" value="2Fe-2S ferredoxin-like"/>
    <property type="match status" value="1"/>
</dbReference>
<reference evidence="13" key="1">
    <citation type="journal article" date="2016" name="Front. Microbiol.">
        <title>Molecular Keys to the Janthinobacterium and Duganella spp. Interaction with the Plant Pathogen Fusarium graminearum.</title>
        <authorList>
            <person name="Haack F.S."/>
            <person name="Poehlein A."/>
            <person name="Kroger C."/>
            <person name="Voigt C.A."/>
            <person name="Piepenbring M."/>
            <person name="Bode H.B."/>
            <person name="Daniel R."/>
            <person name="Schafer W."/>
            <person name="Streit W.R."/>
        </authorList>
    </citation>
    <scope>NUCLEOTIDE SEQUENCE [LARGE SCALE GENOMIC DNA]</scope>
    <source>
        <strain evidence="13">T54</strain>
    </source>
</reference>
<evidence type="ECO:0000256" key="7">
    <source>
        <dbReference type="ARBA" id="ARBA00023004"/>
    </source>
</evidence>
<evidence type="ECO:0000256" key="2">
    <source>
        <dbReference type="ARBA" id="ARBA00022630"/>
    </source>
</evidence>
<dbReference type="NCBIfam" id="TIGR02160">
    <property type="entry name" value="PA_CoA_Oxy5"/>
    <property type="match status" value="1"/>
</dbReference>
<name>A0A1E7WC13_9BURK</name>
<dbReference type="PRINTS" id="PR00406">
    <property type="entry name" value="CYTB5RDTASE"/>
</dbReference>
<protein>
    <submittedName>
        <fullName evidence="12">1,2-phenylacetyl-CoA epoxidase, subunit E</fullName>
        <ecNumber evidence="12">1.-.-.-</ecNumber>
    </submittedName>
</protein>
<organism evidence="12 13">
    <name type="scientific">Duganella phyllosphaerae</name>
    <dbReference type="NCBI Taxonomy" id="762836"/>
    <lineage>
        <taxon>Bacteria</taxon>
        <taxon>Pseudomonadati</taxon>
        <taxon>Pseudomonadota</taxon>
        <taxon>Betaproteobacteria</taxon>
        <taxon>Burkholderiales</taxon>
        <taxon>Oxalobacteraceae</taxon>
        <taxon>Telluria group</taxon>
        <taxon>Duganella</taxon>
    </lineage>
</organism>
<evidence type="ECO:0000256" key="6">
    <source>
        <dbReference type="ARBA" id="ARBA00023002"/>
    </source>
</evidence>
<dbReference type="Gene3D" id="3.40.50.80">
    <property type="entry name" value="Nucleotide-binding domain of ferredoxin-NADP reductase (FNR) module"/>
    <property type="match status" value="1"/>
</dbReference>
<evidence type="ECO:0000259" key="11">
    <source>
        <dbReference type="PROSITE" id="PS51384"/>
    </source>
</evidence>
<dbReference type="InterPro" id="IPR008333">
    <property type="entry name" value="Cbr1-like_FAD-bd_dom"/>
</dbReference>
<feature type="domain" description="FAD-binding FR-type" evidence="11">
    <location>
        <begin position="2"/>
        <end position="106"/>
    </location>
</feature>
<evidence type="ECO:0000256" key="9">
    <source>
        <dbReference type="ARBA" id="ARBA00034078"/>
    </source>
</evidence>
<gene>
    <name evidence="12" type="primary">paaE</name>
    <name evidence="12" type="ORF">DUPY_44940</name>
</gene>
<dbReference type="InterPro" id="IPR001041">
    <property type="entry name" value="2Fe-2S_ferredoxin-type"/>
</dbReference>
<comment type="caution">
    <text evidence="12">The sequence shown here is derived from an EMBL/GenBank/DDBJ whole genome shotgun (WGS) entry which is preliminary data.</text>
</comment>
<sequence length="364" mass="40063">MSQFHPLTVSQVRHETRDTIAVTFAVPPALRASYAYQQGQHLTLRAHIDGEDVRRSYSICSAVQDDTLRVAIKRTQGGLFSSWAVDHLQPGAVLDVMPPSGHFNVPLDAANRKHYLAFAAGSGITPILSIIKTTLAFEPHSRFTLFYGNRASSSVIFREELSDLKDVYLDRLRIAYVMSREQQDIDLFNGRITQDKCTEFLRYWTRVDDVDVAFICGPEDMMLGVSAALQAAGMPKEAIKVELFLATGATGANGPRKARAHAAMETGAHQNTEVTVIMDGSATSFTMAQDQESLLDAGLRAGIDMRYSCKGGVCSTCRCKLVEGQVDMDINYALEDYEVARGFVLSCQSFPITGKVVLDFDQAE</sequence>
<dbReference type="RefSeq" id="WP_070251273.1">
    <property type="nucleotide sequence ID" value="NZ_LROM01000131.1"/>
</dbReference>
<keyword evidence="13" id="KW-1185">Reference proteome</keyword>
<dbReference type="PROSITE" id="PS51085">
    <property type="entry name" value="2FE2S_FER_2"/>
    <property type="match status" value="1"/>
</dbReference>
<dbReference type="PATRIC" id="fig|762836.4.peg.4623"/>
<dbReference type="PROSITE" id="PS51384">
    <property type="entry name" value="FAD_FR"/>
    <property type="match status" value="1"/>
</dbReference>
<keyword evidence="8" id="KW-0411">Iron-sulfur</keyword>
<evidence type="ECO:0000313" key="13">
    <source>
        <dbReference type="Proteomes" id="UP000175989"/>
    </source>
</evidence>
<evidence type="ECO:0000259" key="10">
    <source>
        <dbReference type="PROSITE" id="PS51085"/>
    </source>
</evidence>
<dbReference type="SUPFAM" id="SSF63380">
    <property type="entry name" value="Riboflavin synthase domain-like"/>
    <property type="match status" value="1"/>
</dbReference>
<dbReference type="Proteomes" id="UP000175989">
    <property type="component" value="Unassembled WGS sequence"/>
</dbReference>
<evidence type="ECO:0000256" key="8">
    <source>
        <dbReference type="ARBA" id="ARBA00023014"/>
    </source>
</evidence>
<dbReference type="SUPFAM" id="SSF52343">
    <property type="entry name" value="Ferredoxin reductase-like, C-terminal NADP-linked domain"/>
    <property type="match status" value="1"/>
</dbReference>
<dbReference type="InterPro" id="IPR036010">
    <property type="entry name" value="2Fe-2S_ferredoxin-like_sf"/>
</dbReference>
<dbReference type="OrthoDB" id="9796486at2"/>
<dbReference type="GO" id="GO:0016491">
    <property type="term" value="F:oxidoreductase activity"/>
    <property type="evidence" value="ECO:0007669"/>
    <property type="project" value="UniProtKB-KW"/>
</dbReference>
<comment type="cofactor">
    <cofactor evidence="1">
        <name>FAD</name>
        <dbReference type="ChEBI" id="CHEBI:57692"/>
    </cofactor>
</comment>
<proteinExistence type="predicted"/>
<dbReference type="InterPro" id="IPR017927">
    <property type="entry name" value="FAD-bd_FR_type"/>
</dbReference>
<dbReference type="InterPro" id="IPR039261">
    <property type="entry name" value="FNR_nucleotide-bd"/>
</dbReference>
<dbReference type="InterPro" id="IPR012675">
    <property type="entry name" value="Beta-grasp_dom_sf"/>
</dbReference>
<evidence type="ECO:0000256" key="1">
    <source>
        <dbReference type="ARBA" id="ARBA00001974"/>
    </source>
</evidence>
<dbReference type="InterPro" id="IPR011884">
    <property type="entry name" value="PaaE"/>
</dbReference>
<dbReference type="InterPro" id="IPR006058">
    <property type="entry name" value="2Fe2S_fd_BS"/>
</dbReference>
<dbReference type="Gene3D" id="2.40.30.10">
    <property type="entry name" value="Translation factors"/>
    <property type="match status" value="1"/>
</dbReference>
<keyword evidence="6 12" id="KW-0560">Oxidoreductase</keyword>
<dbReference type="InterPro" id="IPR050415">
    <property type="entry name" value="MRET"/>
</dbReference>
<keyword evidence="3" id="KW-0001">2Fe-2S</keyword>
<dbReference type="GO" id="GO:0010124">
    <property type="term" value="P:phenylacetate catabolic process"/>
    <property type="evidence" value="ECO:0007669"/>
    <property type="project" value="InterPro"/>
</dbReference>
<dbReference type="Pfam" id="PF00111">
    <property type="entry name" value="Fer2"/>
    <property type="match status" value="1"/>
</dbReference>
<evidence type="ECO:0000256" key="4">
    <source>
        <dbReference type="ARBA" id="ARBA00022723"/>
    </source>
</evidence>
<keyword evidence="5" id="KW-0274">FAD</keyword>
<evidence type="ECO:0000256" key="5">
    <source>
        <dbReference type="ARBA" id="ARBA00022827"/>
    </source>
</evidence>
<dbReference type="InterPro" id="IPR001709">
    <property type="entry name" value="Flavoprot_Pyr_Nucl_cyt_Rdtase"/>
</dbReference>